<feature type="domain" description="R3H" evidence="3">
    <location>
        <begin position="291"/>
        <end position="354"/>
    </location>
</feature>
<organism evidence="5 6">
    <name type="scientific">Chaetomidium leptoderma</name>
    <dbReference type="NCBI Taxonomy" id="669021"/>
    <lineage>
        <taxon>Eukaryota</taxon>
        <taxon>Fungi</taxon>
        <taxon>Dikarya</taxon>
        <taxon>Ascomycota</taxon>
        <taxon>Pezizomycotina</taxon>
        <taxon>Sordariomycetes</taxon>
        <taxon>Sordariomycetidae</taxon>
        <taxon>Sordariales</taxon>
        <taxon>Chaetomiaceae</taxon>
        <taxon>Chaetomidium</taxon>
    </lineage>
</organism>
<reference evidence="5" key="2">
    <citation type="submission" date="2023-05" db="EMBL/GenBank/DDBJ databases">
        <authorList>
            <consortium name="Lawrence Berkeley National Laboratory"/>
            <person name="Steindorff A."/>
            <person name="Hensen N."/>
            <person name="Bonometti L."/>
            <person name="Westerberg I."/>
            <person name="Brannstrom I.O."/>
            <person name="Guillou S."/>
            <person name="Cros-Aarteil S."/>
            <person name="Calhoun S."/>
            <person name="Haridas S."/>
            <person name="Kuo A."/>
            <person name="Mondo S."/>
            <person name="Pangilinan J."/>
            <person name="Riley R."/>
            <person name="Labutti K."/>
            <person name="Andreopoulos B."/>
            <person name="Lipzen A."/>
            <person name="Chen C."/>
            <person name="Yanf M."/>
            <person name="Daum C."/>
            <person name="Ng V."/>
            <person name="Clum A."/>
            <person name="Ohm R."/>
            <person name="Martin F."/>
            <person name="Silar P."/>
            <person name="Natvig D."/>
            <person name="Lalanne C."/>
            <person name="Gautier V."/>
            <person name="Ament-Velasquez S.L."/>
            <person name="Kruys A."/>
            <person name="Hutchinson M.I."/>
            <person name="Powell A.J."/>
            <person name="Barry K."/>
            <person name="Miller A.N."/>
            <person name="Grigoriev I.V."/>
            <person name="Debuchy R."/>
            <person name="Gladieux P."/>
            <person name="Thoren M.H."/>
            <person name="Johannesson H."/>
        </authorList>
    </citation>
    <scope>NUCLEOTIDE SEQUENCE</scope>
    <source>
        <strain evidence="5">CBS 538.74</strain>
    </source>
</reference>
<feature type="compositionally biased region" description="Pro residues" evidence="2">
    <location>
        <begin position="713"/>
        <end position="724"/>
    </location>
</feature>
<dbReference type="InterPro" id="IPR024771">
    <property type="entry name" value="SUZ"/>
</dbReference>
<feature type="compositionally biased region" description="Low complexity" evidence="2">
    <location>
        <begin position="393"/>
        <end position="407"/>
    </location>
</feature>
<feature type="domain" description="SUZ" evidence="4">
    <location>
        <begin position="355"/>
        <end position="439"/>
    </location>
</feature>
<evidence type="ECO:0008006" key="7">
    <source>
        <dbReference type="Google" id="ProtNLM"/>
    </source>
</evidence>
<dbReference type="InterPro" id="IPR001374">
    <property type="entry name" value="R3H_dom"/>
</dbReference>
<dbReference type="Gene3D" id="3.30.1370.50">
    <property type="entry name" value="R3H-like domain"/>
    <property type="match status" value="1"/>
</dbReference>
<proteinExistence type="predicted"/>
<accession>A0AAN7A0Z6</accession>
<feature type="compositionally biased region" description="Pro residues" evidence="2">
    <location>
        <begin position="561"/>
        <end position="577"/>
    </location>
</feature>
<sequence>MAAVPTMANDVRKMSFARVAAASAAKGSKHTATVARALDSAPVRDRREEIAPPSTAPPAAVPAIVPAVSPSAAVSFSDVQQVAGNEQLADSKMVTGLRDLKLEARAPLNLVVNGSVSGVAESSSKIGNSQTPSDDTSQRADSNSELGTKPPSLDGKSITSGTTFALDEKESLRPDDSASVKAAAEDDDAFSIRGSYMTGSRMGSDVAARIQRIQIGDMPPRVLPAHHILAGNKIQGLNTPQSGISDKQVVPDPKVSLVGGTATPDGLAPNAFYSQNPDEKLLEAMQSPKDRIFLLKLEQQVIEFVQDSKEPYMDLPPSNSFCRMLTHRLADYYHMTHSYEAAAGAVRIFRTPFCRIPPSLSSIATSTPSSSSPAPVVLPRKIMRRGEEGEFGSGSAAASKATSDAGSDSNKAARKEKLTREEREEAYNRARQRIFGSVEKSESSNQDGEDGNGVSRASSVSAKDKPNGGKRKPTKQRRDDSESFESRSQYVAWCGPQHPTWGPSAPQYYPVSTAPFNGGQFQQPYPNTPQPMYPPAQPYTSPMMPNNGFTPQYTGMPTYPAPPIPPTVPQTVPPPPQQAFRAPNPPMGGSYASPVPSISQPAWPPQQQGFSQTAAYPPRSSPVPPSGIPYLYGQLPAYVNPGDPKSQHPIPGSYSRQAFNPKTQSFVPGNGLPLQAPLAPPPVPGPYGGSSPRHGSPQFHSPHMAYSGFQQPLPQPGFGPPMPGPYGMTRQGSNHSMPPYHAVQQPPHVPAPHGPQHMPPSGPMHMPNKPAGPPGPGQAFSHLPNYGNPATLPQKPST</sequence>
<feature type="compositionally biased region" description="Polar residues" evidence="2">
    <location>
        <begin position="120"/>
        <end position="146"/>
    </location>
</feature>
<dbReference type="Proteomes" id="UP001302745">
    <property type="component" value="Unassembled WGS sequence"/>
</dbReference>
<dbReference type="PANTHER" id="PTHR15672:SF8">
    <property type="entry name" value="PROTEIN ENCORE"/>
    <property type="match status" value="1"/>
</dbReference>
<dbReference type="GO" id="GO:0006012">
    <property type="term" value="P:galactose metabolic process"/>
    <property type="evidence" value="ECO:0007669"/>
    <property type="project" value="TreeGrafter"/>
</dbReference>
<feature type="compositionally biased region" description="Basic and acidic residues" evidence="2">
    <location>
        <begin position="411"/>
        <end position="428"/>
    </location>
</feature>
<dbReference type="InterPro" id="IPR051937">
    <property type="entry name" value="R3H_domain_containing"/>
</dbReference>
<feature type="region of interest" description="Disordered" evidence="2">
    <location>
        <begin position="39"/>
        <end position="60"/>
    </location>
</feature>
<dbReference type="AlphaFoldDB" id="A0AAN7A0Z6"/>
<evidence type="ECO:0000256" key="2">
    <source>
        <dbReference type="SAM" id="MobiDB-lite"/>
    </source>
</evidence>
<feature type="region of interest" description="Disordered" evidence="2">
    <location>
        <begin position="561"/>
        <end position="798"/>
    </location>
</feature>
<dbReference type="Pfam" id="PF12752">
    <property type="entry name" value="SUZ"/>
    <property type="match status" value="1"/>
</dbReference>
<evidence type="ECO:0000259" key="3">
    <source>
        <dbReference type="PROSITE" id="PS51061"/>
    </source>
</evidence>
<evidence type="ECO:0000313" key="6">
    <source>
        <dbReference type="Proteomes" id="UP001302745"/>
    </source>
</evidence>
<dbReference type="Pfam" id="PF01424">
    <property type="entry name" value="R3H"/>
    <property type="match status" value="1"/>
</dbReference>
<feature type="compositionally biased region" description="Basic and acidic residues" evidence="2">
    <location>
        <begin position="166"/>
        <end position="178"/>
    </location>
</feature>
<evidence type="ECO:0000256" key="1">
    <source>
        <dbReference type="ARBA" id="ARBA00022553"/>
    </source>
</evidence>
<dbReference type="PROSITE" id="PS51061">
    <property type="entry name" value="R3H"/>
    <property type="match status" value="1"/>
</dbReference>
<dbReference type="PROSITE" id="PS51673">
    <property type="entry name" value="SUZ"/>
    <property type="match status" value="1"/>
</dbReference>
<feature type="region of interest" description="Disordered" evidence="2">
    <location>
        <begin position="164"/>
        <end position="183"/>
    </location>
</feature>
<reference evidence="5" key="1">
    <citation type="journal article" date="2023" name="Mol. Phylogenet. Evol.">
        <title>Genome-scale phylogeny and comparative genomics of the fungal order Sordariales.</title>
        <authorList>
            <person name="Hensen N."/>
            <person name="Bonometti L."/>
            <person name="Westerberg I."/>
            <person name="Brannstrom I.O."/>
            <person name="Guillou S."/>
            <person name="Cros-Aarteil S."/>
            <person name="Calhoun S."/>
            <person name="Haridas S."/>
            <person name="Kuo A."/>
            <person name="Mondo S."/>
            <person name="Pangilinan J."/>
            <person name="Riley R."/>
            <person name="LaButti K."/>
            <person name="Andreopoulos B."/>
            <person name="Lipzen A."/>
            <person name="Chen C."/>
            <person name="Yan M."/>
            <person name="Daum C."/>
            <person name="Ng V."/>
            <person name="Clum A."/>
            <person name="Steindorff A."/>
            <person name="Ohm R.A."/>
            <person name="Martin F."/>
            <person name="Silar P."/>
            <person name="Natvig D.O."/>
            <person name="Lalanne C."/>
            <person name="Gautier V."/>
            <person name="Ament-Velasquez S.L."/>
            <person name="Kruys A."/>
            <person name="Hutchinson M.I."/>
            <person name="Powell A.J."/>
            <person name="Barry K."/>
            <person name="Miller A.N."/>
            <person name="Grigoriev I.V."/>
            <person name="Debuchy R."/>
            <person name="Gladieux P."/>
            <person name="Hiltunen Thoren M."/>
            <person name="Johannesson H."/>
        </authorList>
    </citation>
    <scope>NUCLEOTIDE SEQUENCE</scope>
    <source>
        <strain evidence="5">CBS 538.74</strain>
    </source>
</reference>
<feature type="compositionally biased region" description="Basic and acidic residues" evidence="2">
    <location>
        <begin position="476"/>
        <end position="485"/>
    </location>
</feature>
<dbReference type="InterPro" id="IPR036867">
    <property type="entry name" value="R3H_dom_sf"/>
</dbReference>
<comment type="caution">
    <text evidence="5">The sequence shown here is derived from an EMBL/GenBank/DDBJ whole genome shotgun (WGS) entry which is preliminary data.</text>
</comment>
<feature type="region of interest" description="Disordered" evidence="2">
    <location>
        <begin position="120"/>
        <end position="159"/>
    </location>
</feature>
<gene>
    <name evidence="5" type="ORF">C8A00DRAFT_41226</name>
</gene>
<name>A0AAN7A0Z6_9PEZI</name>
<dbReference type="SUPFAM" id="SSF82708">
    <property type="entry name" value="R3H domain"/>
    <property type="match status" value="1"/>
</dbReference>
<dbReference type="GO" id="GO:0003676">
    <property type="term" value="F:nucleic acid binding"/>
    <property type="evidence" value="ECO:0007669"/>
    <property type="project" value="UniProtKB-UniRule"/>
</dbReference>
<feature type="region of interest" description="Disordered" evidence="2">
    <location>
        <begin position="389"/>
        <end position="485"/>
    </location>
</feature>
<evidence type="ECO:0000259" key="4">
    <source>
        <dbReference type="PROSITE" id="PS51673"/>
    </source>
</evidence>
<feature type="compositionally biased region" description="Low complexity" evidence="2">
    <location>
        <begin position="668"/>
        <end position="677"/>
    </location>
</feature>
<feature type="compositionally biased region" description="Polar residues" evidence="2">
    <location>
        <begin position="654"/>
        <end position="667"/>
    </location>
</feature>
<keyword evidence="1" id="KW-0597">Phosphoprotein</keyword>
<dbReference type="PANTHER" id="PTHR15672">
    <property type="entry name" value="CAMP-REGULATED PHOSPHOPROTEIN 21 RELATED R3H DOMAIN CONTAINING PROTEIN"/>
    <property type="match status" value="1"/>
</dbReference>
<dbReference type="CDD" id="cd02642">
    <property type="entry name" value="R3H_encore_like"/>
    <property type="match status" value="1"/>
</dbReference>
<feature type="compositionally biased region" description="Polar residues" evidence="2">
    <location>
        <begin position="596"/>
        <end position="614"/>
    </location>
</feature>
<evidence type="ECO:0000313" key="5">
    <source>
        <dbReference type="EMBL" id="KAK4156261.1"/>
    </source>
</evidence>
<keyword evidence="6" id="KW-1185">Reference proteome</keyword>
<protein>
    <recommendedName>
        <fullName evidence="7">R3H domain-containing protein</fullName>
    </recommendedName>
</protein>
<dbReference type="EMBL" id="MU856871">
    <property type="protein sequence ID" value="KAK4156261.1"/>
    <property type="molecule type" value="Genomic_DNA"/>
</dbReference>
<feature type="compositionally biased region" description="Pro residues" evidence="2">
    <location>
        <begin position="747"/>
        <end position="762"/>
    </location>
</feature>